<gene>
    <name evidence="1" type="ORF">vBBcoS136_00045</name>
</gene>
<evidence type="ECO:0000313" key="2">
    <source>
        <dbReference type="Proteomes" id="UP000274199"/>
    </source>
</evidence>
<protein>
    <submittedName>
        <fullName evidence="1">Uncharacterized protein</fullName>
    </submittedName>
</protein>
<reference evidence="1 2" key="1">
    <citation type="submission" date="2018-09" db="EMBL/GenBank/DDBJ databases">
        <title>Comparative Genomic Analysis of Eight Novel Haloalkaliphilic Bacteriophages from Lake Elmenteita, Kenya.</title>
        <authorList>
            <person name="Akhwale J.K."/>
        </authorList>
    </citation>
    <scope>NUCLEOTIDE SEQUENCE [LARGE SCALE GENOMIC DNA]</scope>
</reference>
<dbReference type="EMBL" id="MH884508">
    <property type="protein sequence ID" value="AYP68177.1"/>
    <property type="molecule type" value="Genomic_DNA"/>
</dbReference>
<sequence>MKTVKFTCDNTLIEVPSDWLDKTFKGIAESELITNPYGYGSDEEYVKGRVELLHDNIDAWADILLMNADEGGVIVSQVSL</sequence>
<keyword evidence="2" id="KW-1185">Reference proteome</keyword>
<organism evidence="1 2">
    <name type="scientific">Bacillus phage vB_BcoS-136</name>
    <dbReference type="NCBI Taxonomy" id="2419619"/>
    <lineage>
        <taxon>Viruses</taxon>
        <taxon>Duplodnaviria</taxon>
        <taxon>Heunggongvirae</taxon>
        <taxon>Uroviricota</taxon>
        <taxon>Caudoviricetes</taxon>
        <taxon>Heleneionescovirinae</taxon>
        <taxon>Kenyattavirus</taxon>
        <taxon>Kenyattavirus kv136</taxon>
    </lineage>
</organism>
<evidence type="ECO:0000313" key="1">
    <source>
        <dbReference type="EMBL" id="AYP68177.1"/>
    </source>
</evidence>
<accession>A0A3G3BVA8</accession>
<dbReference type="Proteomes" id="UP000274199">
    <property type="component" value="Segment"/>
</dbReference>
<name>A0A3G3BVA8_9CAUD</name>
<proteinExistence type="predicted"/>